<evidence type="ECO:0000313" key="1">
    <source>
        <dbReference type="EMBL" id="MFC3879588.1"/>
    </source>
</evidence>
<accession>A0ABV8ANR4</accession>
<name>A0ABV8ANR4_9BACT</name>
<gene>
    <name evidence="1" type="ORF">ACFOSV_05355</name>
</gene>
<keyword evidence="2" id="KW-1185">Reference proteome</keyword>
<organism evidence="1 2">
    <name type="scientific">Algoriphagus namhaensis</name>
    <dbReference type="NCBI Taxonomy" id="915353"/>
    <lineage>
        <taxon>Bacteria</taxon>
        <taxon>Pseudomonadati</taxon>
        <taxon>Bacteroidota</taxon>
        <taxon>Cytophagia</taxon>
        <taxon>Cytophagales</taxon>
        <taxon>Cyclobacteriaceae</taxon>
        <taxon>Algoriphagus</taxon>
    </lineage>
</organism>
<reference evidence="2" key="1">
    <citation type="journal article" date="2019" name="Int. J. Syst. Evol. Microbiol.">
        <title>The Global Catalogue of Microorganisms (GCM) 10K type strain sequencing project: providing services to taxonomists for standard genome sequencing and annotation.</title>
        <authorList>
            <consortium name="The Broad Institute Genomics Platform"/>
            <consortium name="The Broad Institute Genome Sequencing Center for Infectious Disease"/>
            <person name="Wu L."/>
            <person name="Ma J."/>
        </authorList>
    </citation>
    <scope>NUCLEOTIDE SEQUENCE [LARGE SCALE GENOMIC DNA]</scope>
    <source>
        <strain evidence="2">CCUG 60523</strain>
    </source>
</reference>
<dbReference type="Proteomes" id="UP001595805">
    <property type="component" value="Unassembled WGS sequence"/>
</dbReference>
<proteinExistence type="predicted"/>
<sequence length="117" mass="13101">MNKANRNSHLIRQRLSVALAMLFCLFFSNLEYVSETVNIPSIEQQEENSDEREQSFISVAVDAVVPFAVQVVQAVFQLIYQALDLENQGFALESPSIGFTSSLGEVFFERIISPQGP</sequence>
<evidence type="ECO:0000313" key="2">
    <source>
        <dbReference type="Proteomes" id="UP001595805"/>
    </source>
</evidence>
<dbReference type="EMBL" id="JBHRZS010000006">
    <property type="protein sequence ID" value="MFC3879588.1"/>
    <property type="molecule type" value="Genomic_DNA"/>
</dbReference>
<protein>
    <submittedName>
        <fullName evidence="1">Uncharacterized protein</fullName>
    </submittedName>
</protein>
<dbReference type="RefSeq" id="WP_377904150.1">
    <property type="nucleotide sequence ID" value="NZ_JBHRZS010000006.1"/>
</dbReference>
<comment type="caution">
    <text evidence="1">The sequence shown here is derived from an EMBL/GenBank/DDBJ whole genome shotgun (WGS) entry which is preliminary data.</text>
</comment>